<keyword evidence="10" id="KW-0159">Chromosome partition</keyword>
<evidence type="ECO:0000256" key="13">
    <source>
        <dbReference type="ARBA" id="ARBA00023212"/>
    </source>
</evidence>
<evidence type="ECO:0000256" key="15">
    <source>
        <dbReference type="ARBA" id="ARBA00023306"/>
    </source>
</evidence>
<evidence type="ECO:0000256" key="11">
    <source>
        <dbReference type="ARBA" id="ARBA00022838"/>
    </source>
</evidence>
<feature type="coiled-coil region" evidence="19">
    <location>
        <begin position="216"/>
        <end position="250"/>
    </location>
</feature>
<keyword evidence="11" id="KW-0995">Kinetochore</keyword>
<feature type="coiled-coil region" evidence="19">
    <location>
        <begin position="153"/>
        <end position="180"/>
    </location>
</feature>
<evidence type="ECO:0000256" key="19">
    <source>
        <dbReference type="SAM" id="Coils"/>
    </source>
</evidence>
<feature type="region of interest" description="Disordered" evidence="20">
    <location>
        <begin position="185"/>
        <end position="212"/>
    </location>
</feature>
<evidence type="ECO:0000256" key="18">
    <source>
        <dbReference type="ARBA" id="ARBA00044346"/>
    </source>
</evidence>
<evidence type="ECO:0000256" key="20">
    <source>
        <dbReference type="SAM" id="MobiDB-lite"/>
    </source>
</evidence>
<organism evidence="21 22">
    <name type="scientific">Imshaugia aleurites</name>
    <dbReference type="NCBI Taxonomy" id="172621"/>
    <lineage>
        <taxon>Eukaryota</taxon>
        <taxon>Fungi</taxon>
        <taxon>Dikarya</taxon>
        <taxon>Ascomycota</taxon>
        <taxon>Pezizomycotina</taxon>
        <taxon>Lecanoromycetes</taxon>
        <taxon>OSLEUM clade</taxon>
        <taxon>Lecanoromycetidae</taxon>
        <taxon>Lecanorales</taxon>
        <taxon>Lecanorineae</taxon>
        <taxon>Parmeliaceae</taxon>
        <taxon>Imshaugia</taxon>
    </lineage>
</organism>
<evidence type="ECO:0000256" key="8">
    <source>
        <dbReference type="ARBA" id="ARBA00022701"/>
    </source>
</evidence>
<feature type="compositionally biased region" description="Acidic residues" evidence="20">
    <location>
        <begin position="191"/>
        <end position="208"/>
    </location>
</feature>
<keyword evidence="5" id="KW-0158">Chromosome</keyword>
<dbReference type="Pfam" id="PF08657">
    <property type="entry name" value="DASH_Spc34"/>
    <property type="match status" value="2"/>
</dbReference>
<evidence type="ECO:0000256" key="2">
    <source>
        <dbReference type="ARBA" id="ARBA00004186"/>
    </source>
</evidence>
<evidence type="ECO:0000256" key="6">
    <source>
        <dbReference type="ARBA" id="ARBA00022490"/>
    </source>
</evidence>
<evidence type="ECO:0000313" key="21">
    <source>
        <dbReference type="EMBL" id="CAF9907112.1"/>
    </source>
</evidence>
<comment type="similarity">
    <text evidence="4">Belongs to the DASH complex SPC34 family.</text>
</comment>
<sequence length="256" mass="28426">MTLLDSHLEQISLSSAAIAELPFPQPKIFTNALLHSHDITALIRDTEAHERALFTLAEPDRGSRPSAASVARRSTVHGLNGTGDPYGNGNILIRSQRPRSAVATILGGELGEQIQNEGAKEGKERGEIDVNLLLKGAEKLCSVYPIAGAPERIVSLRSRYEQLNSSIARYESKVSRQMAQLAKINKHKDGDEDFDDADDEALDDDDMTTVEGPGEIHVTEEDIRREDYEIRELEKKKRQLEDRVKGMERDLGGLMR</sequence>
<evidence type="ECO:0000256" key="14">
    <source>
        <dbReference type="ARBA" id="ARBA00023242"/>
    </source>
</evidence>
<keyword evidence="7" id="KW-0132">Cell division</keyword>
<dbReference type="EMBL" id="CAJPDT010000003">
    <property type="protein sequence ID" value="CAF9907112.1"/>
    <property type="molecule type" value="Genomic_DNA"/>
</dbReference>
<protein>
    <recommendedName>
        <fullName evidence="17">DASH complex subunit SPC34</fullName>
    </recommendedName>
    <alternativeName>
        <fullName evidence="18">Outer kinetochore protein SPC34</fullName>
    </alternativeName>
</protein>
<dbReference type="OrthoDB" id="10016597at2759"/>
<comment type="subcellular location">
    <subcellularLocation>
        <location evidence="3">Chromosome</location>
        <location evidence="3">Centromere</location>
        <location evidence="3">Kinetochore</location>
    </subcellularLocation>
    <subcellularLocation>
        <location evidence="2">Cytoplasm</location>
        <location evidence="2">Cytoskeleton</location>
        <location evidence="2">Spindle</location>
    </subcellularLocation>
    <subcellularLocation>
        <location evidence="1">Nucleus</location>
    </subcellularLocation>
</comment>
<reference evidence="21" key="1">
    <citation type="submission" date="2021-03" db="EMBL/GenBank/DDBJ databases">
        <authorList>
            <person name="Tagirdzhanova G."/>
        </authorList>
    </citation>
    <scope>NUCLEOTIDE SEQUENCE</scope>
</reference>
<gene>
    <name evidence="21" type="ORF">IMSHALPRED_005442</name>
</gene>
<dbReference type="GO" id="GO:0005876">
    <property type="term" value="C:spindle microtubule"/>
    <property type="evidence" value="ECO:0007669"/>
    <property type="project" value="InterPro"/>
</dbReference>
<name>A0A8H3EN48_9LECA</name>
<keyword evidence="15" id="KW-0131">Cell cycle</keyword>
<keyword evidence="9" id="KW-0498">Mitosis</keyword>
<evidence type="ECO:0000256" key="7">
    <source>
        <dbReference type="ARBA" id="ARBA00022618"/>
    </source>
</evidence>
<keyword evidence="12 19" id="KW-0175">Coiled coil</keyword>
<keyword evidence="22" id="KW-1185">Reference proteome</keyword>
<evidence type="ECO:0000313" key="22">
    <source>
        <dbReference type="Proteomes" id="UP000664534"/>
    </source>
</evidence>
<evidence type="ECO:0000256" key="5">
    <source>
        <dbReference type="ARBA" id="ARBA00022454"/>
    </source>
</evidence>
<evidence type="ECO:0000256" key="16">
    <source>
        <dbReference type="ARBA" id="ARBA00023328"/>
    </source>
</evidence>
<dbReference type="Proteomes" id="UP000664534">
    <property type="component" value="Unassembled WGS sequence"/>
</dbReference>
<keyword evidence="13" id="KW-0206">Cytoskeleton</keyword>
<dbReference type="AlphaFoldDB" id="A0A8H3EN48"/>
<evidence type="ECO:0000256" key="4">
    <source>
        <dbReference type="ARBA" id="ARBA00008491"/>
    </source>
</evidence>
<proteinExistence type="inferred from homology"/>
<accession>A0A8H3EN48</accession>
<evidence type="ECO:0000256" key="10">
    <source>
        <dbReference type="ARBA" id="ARBA00022829"/>
    </source>
</evidence>
<dbReference type="GO" id="GO:0008608">
    <property type="term" value="P:attachment of spindle microtubules to kinetochore"/>
    <property type="evidence" value="ECO:0007669"/>
    <property type="project" value="InterPro"/>
</dbReference>
<evidence type="ECO:0000256" key="1">
    <source>
        <dbReference type="ARBA" id="ARBA00004123"/>
    </source>
</evidence>
<comment type="caution">
    <text evidence="21">The sequence shown here is derived from an EMBL/GenBank/DDBJ whole genome shotgun (WGS) entry which is preliminary data.</text>
</comment>
<keyword evidence="6" id="KW-0963">Cytoplasm</keyword>
<dbReference type="InterPro" id="IPR013966">
    <property type="entry name" value="Spc34"/>
</dbReference>
<feature type="region of interest" description="Disordered" evidence="20">
    <location>
        <begin position="59"/>
        <end position="81"/>
    </location>
</feature>
<keyword evidence="16" id="KW-0137">Centromere</keyword>
<dbReference type="GO" id="GO:0042729">
    <property type="term" value="C:DASH complex"/>
    <property type="evidence" value="ECO:0007669"/>
    <property type="project" value="InterPro"/>
</dbReference>
<keyword evidence="8" id="KW-0493">Microtubule</keyword>
<evidence type="ECO:0000256" key="9">
    <source>
        <dbReference type="ARBA" id="ARBA00022776"/>
    </source>
</evidence>
<evidence type="ECO:0000256" key="17">
    <source>
        <dbReference type="ARBA" id="ARBA00044112"/>
    </source>
</evidence>
<evidence type="ECO:0000256" key="12">
    <source>
        <dbReference type="ARBA" id="ARBA00023054"/>
    </source>
</evidence>
<dbReference type="GO" id="GO:0051301">
    <property type="term" value="P:cell division"/>
    <property type="evidence" value="ECO:0007669"/>
    <property type="project" value="UniProtKB-KW"/>
</dbReference>
<feature type="compositionally biased region" description="Low complexity" evidence="20">
    <location>
        <begin position="64"/>
        <end position="73"/>
    </location>
</feature>
<evidence type="ECO:0000256" key="3">
    <source>
        <dbReference type="ARBA" id="ARBA00004629"/>
    </source>
</evidence>
<keyword evidence="14" id="KW-0539">Nucleus</keyword>